<organism evidence="5 6">
    <name type="scientific">Pseudozyma flocculosa</name>
    <dbReference type="NCBI Taxonomy" id="84751"/>
    <lineage>
        <taxon>Eukaryota</taxon>
        <taxon>Fungi</taxon>
        <taxon>Dikarya</taxon>
        <taxon>Basidiomycota</taxon>
        <taxon>Ustilaginomycotina</taxon>
        <taxon>Ustilaginomycetes</taxon>
        <taxon>Ustilaginales</taxon>
        <taxon>Ustilaginaceae</taxon>
        <taxon>Pseudozyma</taxon>
    </lineage>
</organism>
<keyword evidence="1" id="KW-0489">Methyltransferase</keyword>
<feature type="compositionally biased region" description="Polar residues" evidence="3">
    <location>
        <begin position="49"/>
        <end position="60"/>
    </location>
</feature>
<accession>A0A5C3F0D3</accession>
<keyword evidence="6" id="KW-1185">Reference proteome</keyword>
<dbReference type="GO" id="GO:0005634">
    <property type="term" value="C:nucleus"/>
    <property type="evidence" value="ECO:0007669"/>
    <property type="project" value="TreeGrafter"/>
</dbReference>
<dbReference type="GO" id="GO:0002098">
    <property type="term" value="P:tRNA wobble uridine modification"/>
    <property type="evidence" value="ECO:0007669"/>
    <property type="project" value="TreeGrafter"/>
</dbReference>
<dbReference type="AlphaFoldDB" id="A0A5C3F0D3"/>
<feature type="region of interest" description="Disordered" evidence="3">
    <location>
        <begin position="1"/>
        <end position="72"/>
    </location>
</feature>
<dbReference type="InterPro" id="IPR051422">
    <property type="entry name" value="AlkB_tRNA_MeTrf/Diox"/>
</dbReference>
<dbReference type="InterPro" id="IPR013216">
    <property type="entry name" value="Methyltransf_11"/>
</dbReference>
<dbReference type="SUPFAM" id="SSF53335">
    <property type="entry name" value="S-adenosyl-L-methionine-dependent methyltransferases"/>
    <property type="match status" value="1"/>
</dbReference>
<dbReference type="GO" id="GO:0106335">
    <property type="term" value="F:tRNA (5-carboxymethyluridine(34)-5-O)-methyltransferase activity"/>
    <property type="evidence" value="ECO:0007669"/>
    <property type="project" value="TreeGrafter"/>
</dbReference>
<dbReference type="InterPro" id="IPR029063">
    <property type="entry name" value="SAM-dependent_MTases_sf"/>
</dbReference>
<feature type="compositionally biased region" description="Low complexity" evidence="3">
    <location>
        <begin position="128"/>
        <end position="150"/>
    </location>
</feature>
<feature type="domain" description="Methyltransferase type 11" evidence="4">
    <location>
        <begin position="961"/>
        <end position="1050"/>
    </location>
</feature>
<feature type="compositionally biased region" description="Low complexity" evidence="3">
    <location>
        <begin position="61"/>
        <end position="72"/>
    </location>
</feature>
<reference evidence="5 6" key="1">
    <citation type="submission" date="2018-03" db="EMBL/GenBank/DDBJ databases">
        <authorList>
            <person name="Guldener U."/>
        </authorList>
    </citation>
    <scope>NUCLEOTIDE SEQUENCE [LARGE SCALE GENOMIC DNA]</scope>
    <source>
        <strain evidence="5 6">DAOM196992</strain>
    </source>
</reference>
<dbReference type="GO" id="GO:0008757">
    <property type="term" value="F:S-adenosylmethionine-dependent methyltransferase activity"/>
    <property type="evidence" value="ECO:0007669"/>
    <property type="project" value="InterPro"/>
</dbReference>
<dbReference type="GO" id="GO:0030488">
    <property type="term" value="P:tRNA methylation"/>
    <property type="evidence" value="ECO:0007669"/>
    <property type="project" value="TreeGrafter"/>
</dbReference>
<proteinExistence type="predicted"/>
<feature type="region of interest" description="Disordered" evidence="3">
    <location>
        <begin position="169"/>
        <end position="198"/>
    </location>
</feature>
<evidence type="ECO:0000259" key="4">
    <source>
        <dbReference type="Pfam" id="PF08241"/>
    </source>
</evidence>
<evidence type="ECO:0000313" key="6">
    <source>
        <dbReference type="Proteomes" id="UP000323386"/>
    </source>
</evidence>
<evidence type="ECO:0000256" key="2">
    <source>
        <dbReference type="ARBA" id="ARBA00022679"/>
    </source>
</evidence>
<gene>
    <name evidence="5" type="ORF">PSFLO_02192</name>
</gene>
<dbReference type="OrthoDB" id="271595at2759"/>
<keyword evidence="2" id="KW-0808">Transferase</keyword>
<dbReference type="GO" id="GO:0005737">
    <property type="term" value="C:cytoplasm"/>
    <property type="evidence" value="ECO:0007669"/>
    <property type="project" value="TreeGrafter"/>
</dbReference>
<name>A0A5C3F0D3_9BASI</name>
<dbReference type="EMBL" id="OOIP01000005">
    <property type="protein sequence ID" value="SPO36721.1"/>
    <property type="molecule type" value="Genomic_DNA"/>
</dbReference>
<dbReference type="Gene3D" id="3.40.50.150">
    <property type="entry name" value="Vaccinia Virus protein VP39"/>
    <property type="match status" value="1"/>
</dbReference>
<protein>
    <recommendedName>
        <fullName evidence="4">Methyltransferase type 11 domain-containing protein</fullName>
    </recommendedName>
</protein>
<evidence type="ECO:0000256" key="1">
    <source>
        <dbReference type="ARBA" id="ARBA00022603"/>
    </source>
</evidence>
<dbReference type="PANTHER" id="PTHR13069:SF21">
    <property type="entry name" value="ALKYLATED DNA REPAIR PROTEIN ALKB HOMOLOG 8"/>
    <property type="match status" value="1"/>
</dbReference>
<feature type="region of interest" description="Disordered" evidence="3">
    <location>
        <begin position="114"/>
        <end position="151"/>
    </location>
</feature>
<dbReference type="Pfam" id="PF08241">
    <property type="entry name" value="Methyltransf_11"/>
    <property type="match status" value="1"/>
</dbReference>
<dbReference type="GO" id="GO:0000049">
    <property type="term" value="F:tRNA binding"/>
    <property type="evidence" value="ECO:0007669"/>
    <property type="project" value="TreeGrafter"/>
</dbReference>
<sequence>MDTSNKAPIPASSASVPPPPPPTGSANGGGTASGEPHLPVSADALPSATAGQATEGTDQTAAAASTNSAASAAGADTAFAAAHSAHAALAAKSAGPSRLHLLSSSVHSLYGAAADSRSHGGDQAASTSDAVRADAPPSSAPVSSPDTSLSRQQFHSLVAQIRQAAANFAQTSPAFSQQSSAQQMPSQPSQLLQPPSLEASATSNAVRRYVSLLAETSKHIAELRHSIDSFSPVAAPRTNDRVSSSAMSVSLARLRSLAASKDVSGHPDKATEALDALCTALEAHARALGLETFAERAEQTQTQPSSSTRPAETLVHTLTIGAKILVIDVELAVQRQDTDATLRPVVRLKLSYANDADHASPSRDPALADLLQRDVQSAADLLFGVDEERQRQQHQQQRCPSARIADCFVRLGANLEALLHFDEVAAQVHEAGPAAEVDVFDALQQLSSQVYRVAEAERQDAALAASASGSTEAAAERRLLERGHGIASVHRARPFLEVVYARDEVCQVDYRLSLGVGALDLGAESSPSDASSGPSWSMGSRALAALQEAQAGMDPSSKLGSVRRGASTVPVRFIAQLDPPVVVTRATAAKLASICRLPGSTKTVAASSLGGSNSQPASSADGAVWFEDVLASAWAQRPTAPSASDYLPRCSFTLARTPDSLRDPKSQGLIVDALPLMCSGPVSNEAGASGADAMDVDQGASSAASTAARLFAAIETLRDEVRTTELAHSALSSNQDDPGATTAPAAEPTLDELLGDAAPPSGPAKIPVVISWRGPVASATADPASTAEPPQPLLMDLGFGVAAHRSAQAGRSHLDMQVTVSPAAPSSPDAAWRVEVTSVLRGADPPAQTKKLAADDPAAQQLAAQLSQAGAASGLEALDRIVVMALEWAQAQLGVQAEIPAPPSAGKNDGGFDPSAYEEQNVHAVYETIAPHFSSTRYKSSDVAAARDTIAADSSPNSLLTIGVDRSSNLLSLAQTNFGQDAAVGKDVDRTDAAPSPPRRLHEVAVGDAMMSGLRTGVFDYAISIATIHHFSTWERRAKAVQELIRLVQPVASAPTASASPPEAEDEASIRLNGGRGAGRFMIFAWALEQKDEGKRQFEGIAKGGAEAAERKSKERLVSDSGLGSLSRREAYEKSSKDAADEQDLLVPWVLTQPKAKNKPQHGKGVTGEKGSRRGGRKDKPAEAPPDATRIEDDLSTLKVDDKPAEDAAPAVAGAAPVYQRYYHVFRSGELEALVEAAGEAMPVVHRRNGQLASIKVICEVSGWERGNWWGIWRVEWA</sequence>
<dbReference type="Proteomes" id="UP000323386">
    <property type="component" value="Unassembled WGS sequence"/>
</dbReference>
<evidence type="ECO:0000256" key="3">
    <source>
        <dbReference type="SAM" id="MobiDB-lite"/>
    </source>
</evidence>
<evidence type="ECO:0000313" key="5">
    <source>
        <dbReference type="EMBL" id="SPO36721.1"/>
    </source>
</evidence>
<dbReference type="PANTHER" id="PTHR13069">
    <property type="entry name" value="ALKYLATED DNA REPAIR PROTEIN ALKB HOMOLOG 8"/>
    <property type="match status" value="1"/>
</dbReference>
<feature type="region of interest" description="Disordered" evidence="3">
    <location>
        <begin position="1152"/>
        <end position="1193"/>
    </location>
</feature>